<evidence type="ECO:0000313" key="3">
    <source>
        <dbReference type="EMBL" id="TDQ48531.1"/>
    </source>
</evidence>
<dbReference type="PROSITE" id="PS51276">
    <property type="entry name" value="PEPTIDASE_C56_PFPI"/>
    <property type="match status" value="1"/>
</dbReference>
<comment type="caution">
    <text evidence="3">The sequence shown here is derived from an EMBL/GenBank/DDBJ whole genome shotgun (WGS) entry which is preliminary data.</text>
</comment>
<comment type="similarity">
    <text evidence="1">Belongs to the peptidase C56 family.</text>
</comment>
<keyword evidence="3" id="KW-0378">Hydrolase</keyword>
<keyword evidence="4" id="KW-1185">Reference proteome</keyword>
<keyword evidence="3" id="KW-0645">Protease</keyword>
<feature type="domain" description="DJ-1/PfpI" evidence="2">
    <location>
        <begin position="9"/>
        <end position="180"/>
    </location>
</feature>
<dbReference type="PANTHER" id="PTHR42733">
    <property type="entry name" value="DJ-1 PROTEIN"/>
    <property type="match status" value="1"/>
</dbReference>
<dbReference type="GO" id="GO:0006508">
    <property type="term" value="P:proteolysis"/>
    <property type="evidence" value="ECO:0007669"/>
    <property type="project" value="UniProtKB-KW"/>
</dbReference>
<reference evidence="3 4" key="1">
    <citation type="submission" date="2019-03" db="EMBL/GenBank/DDBJ databases">
        <title>Genomic Encyclopedia of Type Strains, Phase IV (KMG-IV): sequencing the most valuable type-strain genomes for metagenomic binning, comparative biology and taxonomic classification.</title>
        <authorList>
            <person name="Goeker M."/>
        </authorList>
    </citation>
    <scope>NUCLEOTIDE SEQUENCE [LARGE SCALE GENOMIC DNA]</scope>
    <source>
        <strain evidence="3 4">DSM 46770</strain>
    </source>
</reference>
<dbReference type="CDD" id="cd03134">
    <property type="entry name" value="GATase1_PfpI_like"/>
    <property type="match status" value="1"/>
</dbReference>
<dbReference type="Proteomes" id="UP000295281">
    <property type="component" value="Unassembled WGS sequence"/>
</dbReference>
<dbReference type="SUPFAM" id="SSF52317">
    <property type="entry name" value="Class I glutamine amidotransferase-like"/>
    <property type="match status" value="1"/>
</dbReference>
<dbReference type="InterPro" id="IPR002818">
    <property type="entry name" value="DJ-1/PfpI"/>
</dbReference>
<protein>
    <submittedName>
        <fullName evidence="3">Protease I</fullName>
    </submittedName>
</protein>
<accession>A0A4R6UNL5</accession>
<sequence length="188" mass="19846">MASELTGSTIAFLAAPEGTEQVELTDPWQRVRRAGGEPRLVSTEPGLLQAFNHLDKGDTFAVDATVDQVRAADFAGLVLPGGVANPDLLRQDERAVALVRAFFDAGLPVAAICHAPWLLVEADAVRGRTLTSFPSLRTDLANAGARWVDEAVVVDTDGPNRLVTSRKPDDLPVFGEALVAAFASSSVG</sequence>
<dbReference type="GO" id="GO:0008233">
    <property type="term" value="F:peptidase activity"/>
    <property type="evidence" value="ECO:0007669"/>
    <property type="project" value="UniProtKB-KW"/>
</dbReference>
<organism evidence="3 4">
    <name type="scientific">Actinorugispora endophytica</name>
    <dbReference type="NCBI Taxonomy" id="1605990"/>
    <lineage>
        <taxon>Bacteria</taxon>
        <taxon>Bacillati</taxon>
        <taxon>Actinomycetota</taxon>
        <taxon>Actinomycetes</taxon>
        <taxon>Streptosporangiales</taxon>
        <taxon>Nocardiopsidaceae</taxon>
        <taxon>Actinorugispora</taxon>
    </lineage>
</organism>
<dbReference type="Pfam" id="PF01965">
    <property type="entry name" value="DJ-1_PfpI"/>
    <property type="match status" value="1"/>
</dbReference>
<dbReference type="InterPro" id="IPR029062">
    <property type="entry name" value="Class_I_gatase-like"/>
</dbReference>
<dbReference type="EMBL" id="SNYN01000018">
    <property type="protein sequence ID" value="TDQ48531.1"/>
    <property type="molecule type" value="Genomic_DNA"/>
</dbReference>
<name>A0A4R6UNL5_9ACTN</name>
<gene>
    <name evidence="3" type="ORF">EV190_11867</name>
</gene>
<evidence type="ECO:0000313" key="4">
    <source>
        <dbReference type="Proteomes" id="UP000295281"/>
    </source>
</evidence>
<dbReference type="RefSeq" id="WP_133742709.1">
    <property type="nucleotide sequence ID" value="NZ_SNYN01000018.1"/>
</dbReference>
<dbReference type="OrthoDB" id="9792284at2"/>
<dbReference type="NCBIfam" id="TIGR01382">
    <property type="entry name" value="PfpI"/>
    <property type="match status" value="1"/>
</dbReference>
<dbReference type="PANTHER" id="PTHR42733:SF12">
    <property type="entry name" value="PROTEINASE"/>
    <property type="match status" value="1"/>
</dbReference>
<dbReference type="Gene3D" id="3.40.50.880">
    <property type="match status" value="1"/>
</dbReference>
<evidence type="ECO:0000256" key="1">
    <source>
        <dbReference type="ARBA" id="ARBA00008542"/>
    </source>
</evidence>
<evidence type="ECO:0000259" key="2">
    <source>
        <dbReference type="Pfam" id="PF01965"/>
    </source>
</evidence>
<proteinExistence type="inferred from homology"/>
<dbReference type="InterPro" id="IPR006286">
    <property type="entry name" value="C56_PfpI-like"/>
</dbReference>
<dbReference type="AlphaFoldDB" id="A0A4R6UNL5"/>